<evidence type="ECO:0000259" key="7">
    <source>
        <dbReference type="Pfam" id="PF25079"/>
    </source>
</evidence>
<evidence type="ECO:0000256" key="1">
    <source>
        <dbReference type="ARBA" id="ARBA00004236"/>
    </source>
</evidence>
<dbReference type="GO" id="GO:0005886">
    <property type="term" value="C:plasma membrane"/>
    <property type="evidence" value="ECO:0007669"/>
    <property type="project" value="UniProtKB-SubCell"/>
</dbReference>
<dbReference type="Pfam" id="PF25079">
    <property type="entry name" value="COB_C"/>
    <property type="match status" value="1"/>
</dbReference>
<evidence type="ECO:0000256" key="4">
    <source>
        <dbReference type="ARBA" id="ARBA00022729"/>
    </source>
</evidence>
<accession>A0A176VEG4</accession>
<dbReference type="InterPro" id="IPR006918">
    <property type="entry name" value="COBRA_pln"/>
</dbReference>
<dbReference type="Proteomes" id="UP000077202">
    <property type="component" value="Unassembled WGS sequence"/>
</dbReference>
<protein>
    <recommendedName>
        <fullName evidence="7">COBRA C-terminal domain-containing protein</fullName>
    </recommendedName>
</protein>
<sequence length="630" mass="69003">MEASAMDACTGVFLQYQFMGTPLKIYPFMDNTSTLLQPYRFESEVTLTNTGFSNVLGWEVFVGFQHGEIIADAPGVLFVDGESTPGVFAGNGTTVMGTDQPDLKNSIDTAMDLDLISASFSFTGTEFGVADPDVPMPKNISLLNPGWECGPMGTDSSGTTAGRSMWTCCAENVTAINTTAKDSGFLPRASGDVVMYYDVFQTFGDNYWAKVSISMEDPLGRIDHWNLTWDWRQGEFIFAMKGAQILGPQEQDKCVLGKAGQYYASMDFSQVMSCSASPTIVDLPQDQKDNPAVAVPNCCRNGTLLPELVDASQTKSEFQVQVYKLPPNLDRDEIQPPVNWNIGEGYQCSQPRAVSPSEFSPDNIHSQSAVKSWQVVCNKTETKAKKCCVSFSTFYNDSVVPCPTCACGCASNTFPWNGQKCNPDIDPMFLPYNGVLLPPSNRTALGLQLAKLDHYSVPTDVQACPDNCGVAINWHIYSDYVDGWSARITLFNWDKTSVPKWFSAIELEKAMPGYQNVYSFNGTIMPDLNDALLMQGHFGYDNDYLLAIDPKDNPGKLQSLMSFDKRKTPGINVVKGDGFPTKVWFNGDECAIPSYFPTGAAAWQARPSLRLSLGALVLALALLVGGRDLL</sequence>
<proteinExistence type="inferred from homology"/>
<dbReference type="GO" id="GO:0010215">
    <property type="term" value="P:cellulose microfibril organization"/>
    <property type="evidence" value="ECO:0007669"/>
    <property type="project" value="InterPro"/>
</dbReference>
<feature type="domain" description="COBRA C-terminal" evidence="7">
    <location>
        <begin position="386"/>
        <end position="597"/>
    </location>
</feature>
<keyword evidence="6" id="KW-0325">Glycoprotein</keyword>
<dbReference type="EMBL" id="LVLJ01003965">
    <property type="protein sequence ID" value="OAE18967.1"/>
    <property type="molecule type" value="Genomic_DNA"/>
</dbReference>
<evidence type="ECO:0000256" key="6">
    <source>
        <dbReference type="ARBA" id="ARBA00023180"/>
    </source>
</evidence>
<reference evidence="8" key="1">
    <citation type="submission" date="2016-03" db="EMBL/GenBank/DDBJ databases">
        <title>Mechanisms controlling the formation of the plant cell surface in tip-growing cells are functionally conserved among land plants.</title>
        <authorList>
            <person name="Honkanen S."/>
            <person name="Jones V.A."/>
            <person name="Morieri G."/>
            <person name="Champion C."/>
            <person name="Hetherington A.J."/>
            <person name="Kelly S."/>
            <person name="Saint-Marcoux D."/>
            <person name="Proust H."/>
            <person name="Prescott H."/>
            <person name="Dolan L."/>
        </authorList>
    </citation>
    <scope>NUCLEOTIDE SEQUENCE [LARGE SCALE GENOMIC DNA]</scope>
    <source>
        <tissue evidence="8">Whole gametophyte</tissue>
    </source>
</reference>
<gene>
    <name evidence="8" type="ORF">AXG93_461s1080</name>
</gene>
<evidence type="ECO:0000313" key="8">
    <source>
        <dbReference type="EMBL" id="OAE18967.1"/>
    </source>
</evidence>
<dbReference type="PANTHER" id="PTHR31052">
    <property type="entry name" value="COBRA-LIKE PROTEIN 7"/>
    <property type="match status" value="1"/>
</dbReference>
<dbReference type="InterPro" id="IPR056900">
    <property type="entry name" value="COB_C"/>
</dbReference>
<comment type="subcellular location">
    <subcellularLocation>
        <location evidence="1">Cell membrane</location>
    </subcellularLocation>
</comment>
<keyword evidence="3" id="KW-1003">Cell membrane</keyword>
<organism evidence="8 9">
    <name type="scientific">Marchantia polymorpha subsp. ruderalis</name>
    <dbReference type="NCBI Taxonomy" id="1480154"/>
    <lineage>
        <taxon>Eukaryota</taxon>
        <taxon>Viridiplantae</taxon>
        <taxon>Streptophyta</taxon>
        <taxon>Embryophyta</taxon>
        <taxon>Marchantiophyta</taxon>
        <taxon>Marchantiopsida</taxon>
        <taxon>Marchantiidae</taxon>
        <taxon>Marchantiales</taxon>
        <taxon>Marchantiaceae</taxon>
        <taxon>Marchantia</taxon>
    </lineage>
</organism>
<dbReference type="PANTHER" id="PTHR31052:SF3">
    <property type="entry name" value="COBRA-LIKE PROTEIN 7"/>
    <property type="match status" value="1"/>
</dbReference>
<keyword evidence="4" id="KW-0732">Signal</keyword>
<keyword evidence="9" id="KW-1185">Reference proteome</keyword>
<comment type="caution">
    <text evidence="8">The sequence shown here is derived from an EMBL/GenBank/DDBJ whole genome shotgun (WGS) entry which is preliminary data.</text>
</comment>
<comment type="similarity">
    <text evidence="2">Belongs to the COBRA family.</text>
</comment>
<evidence type="ECO:0000313" key="9">
    <source>
        <dbReference type="Proteomes" id="UP000077202"/>
    </source>
</evidence>
<evidence type="ECO:0000256" key="5">
    <source>
        <dbReference type="ARBA" id="ARBA00023136"/>
    </source>
</evidence>
<dbReference type="AlphaFoldDB" id="A0A176VEG4"/>
<dbReference type="Pfam" id="PF04833">
    <property type="entry name" value="COBRA"/>
    <property type="match status" value="1"/>
</dbReference>
<name>A0A176VEG4_MARPO</name>
<evidence type="ECO:0000256" key="2">
    <source>
        <dbReference type="ARBA" id="ARBA00005507"/>
    </source>
</evidence>
<keyword evidence="5" id="KW-0472">Membrane</keyword>
<evidence type="ECO:0000256" key="3">
    <source>
        <dbReference type="ARBA" id="ARBA00022475"/>
    </source>
</evidence>